<evidence type="ECO:0000259" key="5">
    <source>
        <dbReference type="Pfam" id="PF13657"/>
    </source>
</evidence>
<evidence type="ECO:0000259" key="4">
    <source>
        <dbReference type="Pfam" id="PF07804"/>
    </source>
</evidence>
<organism evidence="6 7">
    <name type="scientific">Solirubrobacter ginsenosidimutans</name>
    <dbReference type="NCBI Taxonomy" id="490573"/>
    <lineage>
        <taxon>Bacteria</taxon>
        <taxon>Bacillati</taxon>
        <taxon>Actinomycetota</taxon>
        <taxon>Thermoleophilia</taxon>
        <taxon>Solirubrobacterales</taxon>
        <taxon>Solirubrobacteraceae</taxon>
        <taxon>Solirubrobacter</taxon>
    </lineage>
</organism>
<dbReference type="GO" id="GO:0004674">
    <property type="term" value="F:protein serine/threonine kinase activity"/>
    <property type="evidence" value="ECO:0007669"/>
    <property type="project" value="TreeGrafter"/>
</dbReference>
<dbReference type="AlphaFoldDB" id="A0A9X3MWQ9"/>
<evidence type="ECO:0000256" key="1">
    <source>
        <dbReference type="ARBA" id="ARBA00010164"/>
    </source>
</evidence>
<sequence length="426" mass="46521">MSELAVILGDSVAGTLTRLRGGRPRFDYEDDYGAGTPLSLSMPVQVRSHASGVVVPWLWGLLPDNEAVLRRWARQFHASAASPLSMLSTPVGEDCAGAVRFAKPDDLDRVLARSGAVTWLDEHDVAARLRELKEDATAWLGRDFTGQFSLAGAQAKTALLRSGGRWGVPSGATPTTHILKPAVAGLDDHGLNEHLCLDAARRAGLIAARTAVSRFRDETAVVVTRYDRVERDGGVVRVHQEDLCQALSVSPDRKYENEGGPGVERIAALFRDAMPAREAELAVRRFADALIWNWLITGTNAHAKNYSLLLAGDQVRLAPLYDIASALPYPEAHVRRLRFAMKLGGDYPVELWQNPWPRVARELRVDAEELSARADDLAQRAPDAFADAAREPQVTALARPLPATLADLVADRAGRCRERLARSARS</sequence>
<feature type="domain" description="HipA N-terminal subdomain 1" evidence="5">
    <location>
        <begin position="4"/>
        <end position="101"/>
    </location>
</feature>
<dbReference type="InterPro" id="IPR052028">
    <property type="entry name" value="HipA_Ser/Thr_kinase"/>
</dbReference>
<feature type="domain" description="HipA-like C-terminal" evidence="4">
    <location>
        <begin position="148"/>
        <end position="384"/>
    </location>
</feature>
<comment type="caution">
    <text evidence="6">The sequence shown here is derived from an EMBL/GenBank/DDBJ whole genome shotgun (WGS) entry which is preliminary data.</text>
</comment>
<dbReference type="GO" id="GO:0005829">
    <property type="term" value="C:cytosol"/>
    <property type="evidence" value="ECO:0007669"/>
    <property type="project" value="TreeGrafter"/>
</dbReference>
<dbReference type="PANTHER" id="PTHR37419">
    <property type="entry name" value="SERINE/THREONINE-PROTEIN KINASE TOXIN HIPA"/>
    <property type="match status" value="1"/>
</dbReference>
<dbReference type="Pfam" id="PF13657">
    <property type="entry name" value="Couple_hipA"/>
    <property type="match status" value="1"/>
</dbReference>
<dbReference type="CDD" id="cd17808">
    <property type="entry name" value="HipA_Ec_like"/>
    <property type="match status" value="1"/>
</dbReference>
<name>A0A9X3MWQ9_9ACTN</name>
<dbReference type="PANTHER" id="PTHR37419:SF1">
    <property type="entry name" value="SERINE_THREONINE-PROTEIN KINASE TOXIN HIPA"/>
    <property type="match status" value="1"/>
</dbReference>
<gene>
    <name evidence="6" type="ORF">OM076_27850</name>
</gene>
<keyword evidence="7" id="KW-1185">Reference proteome</keyword>
<dbReference type="Pfam" id="PF07804">
    <property type="entry name" value="HipA_C"/>
    <property type="match status" value="1"/>
</dbReference>
<dbReference type="EMBL" id="JAPDOD010000030">
    <property type="protein sequence ID" value="MDA0164119.1"/>
    <property type="molecule type" value="Genomic_DNA"/>
</dbReference>
<dbReference type="Gene3D" id="1.10.1070.20">
    <property type="match status" value="1"/>
</dbReference>
<proteinExistence type="inferred from homology"/>
<accession>A0A9X3MWQ9</accession>
<evidence type="ECO:0000256" key="2">
    <source>
        <dbReference type="ARBA" id="ARBA00022679"/>
    </source>
</evidence>
<evidence type="ECO:0000256" key="3">
    <source>
        <dbReference type="ARBA" id="ARBA00022777"/>
    </source>
</evidence>
<evidence type="ECO:0000313" key="6">
    <source>
        <dbReference type="EMBL" id="MDA0164119.1"/>
    </source>
</evidence>
<keyword evidence="3" id="KW-0418">Kinase</keyword>
<dbReference type="NCBIfam" id="TIGR03071">
    <property type="entry name" value="couple_hipA"/>
    <property type="match status" value="1"/>
</dbReference>
<dbReference type="InterPro" id="IPR012893">
    <property type="entry name" value="HipA-like_C"/>
</dbReference>
<dbReference type="InterPro" id="IPR017508">
    <property type="entry name" value="HipA_N1"/>
</dbReference>
<reference evidence="6" key="1">
    <citation type="submission" date="2022-10" db="EMBL/GenBank/DDBJ databases">
        <title>The WGS of Solirubrobacter ginsenosidimutans DSM 21036.</title>
        <authorList>
            <person name="Jiang Z."/>
        </authorList>
    </citation>
    <scope>NUCLEOTIDE SEQUENCE</scope>
    <source>
        <strain evidence="6">DSM 21036</strain>
    </source>
</reference>
<comment type="similarity">
    <text evidence="1">Belongs to the HipA Ser/Thr kinase family.</text>
</comment>
<dbReference type="Proteomes" id="UP001149140">
    <property type="component" value="Unassembled WGS sequence"/>
</dbReference>
<keyword evidence="2" id="KW-0808">Transferase</keyword>
<protein>
    <submittedName>
        <fullName evidence="6">Type II toxin-antitoxin system HipA family toxin</fullName>
    </submittedName>
</protein>
<evidence type="ECO:0000313" key="7">
    <source>
        <dbReference type="Proteomes" id="UP001149140"/>
    </source>
</evidence>
<dbReference type="RefSeq" id="WP_270043369.1">
    <property type="nucleotide sequence ID" value="NZ_JAPDOD010000030.1"/>
</dbReference>